<gene>
    <name evidence="2" type="ORF">SAM23877_4597</name>
</gene>
<evidence type="ECO:0000313" key="2">
    <source>
        <dbReference type="EMBL" id="AKZ57642.1"/>
    </source>
</evidence>
<feature type="compositionally biased region" description="Polar residues" evidence="1">
    <location>
        <begin position="12"/>
        <end position="32"/>
    </location>
</feature>
<name>A0A0K2AXU7_STRA7</name>
<accession>A0A0K2AXU7</accession>
<evidence type="ECO:0000313" key="3">
    <source>
        <dbReference type="Proteomes" id="UP000061018"/>
    </source>
</evidence>
<evidence type="ECO:0000256" key="1">
    <source>
        <dbReference type="SAM" id="MobiDB-lite"/>
    </source>
</evidence>
<feature type="compositionally biased region" description="Basic and acidic residues" evidence="1">
    <location>
        <begin position="37"/>
        <end position="59"/>
    </location>
</feature>
<dbReference type="AlphaFoldDB" id="A0A0K2AXU7"/>
<feature type="region of interest" description="Disordered" evidence="1">
    <location>
        <begin position="1"/>
        <end position="77"/>
    </location>
</feature>
<dbReference type="EMBL" id="CP012382">
    <property type="protein sequence ID" value="AKZ57642.1"/>
    <property type="molecule type" value="Genomic_DNA"/>
</dbReference>
<proteinExistence type="predicted"/>
<sequence>MRRTDRAVRRGTSLQGSDRTAGDSSPVTQRTAGSGDARGRPTEQVRTRVPRRDPLDRTASEAGGATPRRRPRVPALP</sequence>
<feature type="compositionally biased region" description="Basic residues" evidence="1">
    <location>
        <begin position="67"/>
        <end position="77"/>
    </location>
</feature>
<dbReference type="Proteomes" id="UP000061018">
    <property type="component" value="Chromosome"/>
</dbReference>
<dbReference type="KEGG" id="samb:SAM23877_4597"/>
<reference evidence="3" key="1">
    <citation type="journal article" date="2015" name="J. Biotechnol.">
        <title>Complete genome sequence of Streptomyces ambofaciens ATCC 23877, the spiramycin producer.</title>
        <authorList>
            <person name="Thibessard A."/>
            <person name="Haas D."/>
            <person name="Gerbaud C."/>
            <person name="Aigle B."/>
            <person name="Lautru S."/>
            <person name="Pernodet J.L."/>
            <person name="Leblond P."/>
        </authorList>
    </citation>
    <scope>NUCLEOTIDE SEQUENCE [LARGE SCALE GENOMIC DNA]</scope>
    <source>
        <strain evidence="3">ATCC 23877 / 3486 / DSM 40053 / JCM 4204 / NBRC 12836 / NRRL B-2516</strain>
    </source>
</reference>
<protein>
    <submittedName>
        <fullName evidence="2">Uncharacterized protein</fullName>
    </submittedName>
</protein>
<organism evidence="2 3">
    <name type="scientific">Streptomyces ambofaciens (strain ATCC 23877 / 3486 / DSM 40053 / JCM 4204 / NBRC 12836 / NRRL B-2516)</name>
    <dbReference type="NCBI Taxonomy" id="278992"/>
    <lineage>
        <taxon>Bacteria</taxon>
        <taxon>Bacillati</taxon>
        <taxon>Actinomycetota</taxon>
        <taxon>Actinomycetes</taxon>
        <taxon>Kitasatosporales</taxon>
        <taxon>Streptomycetaceae</taxon>
        <taxon>Streptomyces</taxon>
    </lineage>
</organism>